<dbReference type="PANTHER" id="PTHR10339">
    <property type="entry name" value="ADP-RIBOSYLTRANSFERASE"/>
    <property type="match status" value="1"/>
</dbReference>
<dbReference type="GO" id="GO:0016779">
    <property type="term" value="F:nucleotidyltransferase activity"/>
    <property type="evidence" value="ECO:0007669"/>
    <property type="project" value="UniProtKB-KW"/>
</dbReference>
<dbReference type="GO" id="GO:0003950">
    <property type="term" value="F:NAD+ poly-ADP-ribosyltransferase activity"/>
    <property type="evidence" value="ECO:0007669"/>
    <property type="project" value="TreeGrafter"/>
</dbReference>
<proteinExistence type="inferred from homology"/>
<keyword evidence="10" id="KW-0520">NAD</keyword>
<keyword evidence="3" id="KW-0964">Secreted</keyword>
<dbReference type="InterPro" id="IPR050999">
    <property type="entry name" value="ADP-ribosyltransferase_ARG"/>
</dbReference>
<accession>A0A813NJJ6</accession>
<keyword evidence="12" id="KW-1185">Reference proteome</keyword>
<evidence type="ECO:0000256" key="2">
    <source>
        <dbReference type="ARBA" id="ARBA00009558"/>
    </source>
</evidence>
<dbReference type="GO" id="GO:0005576">
    <property type="term" value="C:extracellular region"/>
    <property type="evidence" value="ECO:0007669"/>
    <property type="project" value="UniProtKB-SubCell"/>
</dbReference>
<dbReference type="PROSITE" id="PS51996">
    <property type="entry name" value="TR_MART"/>
    <property type="match status" value="2"/>
</dbReference>
<dbReference type="GO" id="GO:0090729">
    <property type="term" value="F:toxin activity"/>
    <property type="evidence" value="ECO:0007669"/>
    <property type="project" value="UniProtKB-KW"/>
</dbReference>
<evidence type="ECO:0000256" key="3">
    <source>
        <dbReference type="ARBA" id="ARBA00022525"/>
    </source>
</evidence>
<dbReference type="EC" id="2.4.2.31" evidence="10"/>
<evidence type="ECO:0000256" key="8">
    <source>
        <dbReference type="ARBA" id="ARBA00023026"/>
    </source>
</evidence>
<comment type="similarity">
    <text evidence="2 10">Belongs to the Arg-specific ADP-ribosyltransferase family.</text>
</comment>
<keyword evidence="4" id="KW-0800">Toxin</keyword>
<dbReference type="EMBL" id="CAJNOM010000002">
    <property type="protein sequence ID" value="CAF0736611.1"/>
    <property type="molecule type" value="Genomic_DNA"/>
</dbReference>
<evidence type="ECO:0000256" key="9">
    <source>
        <dbReference type="ARBA" id="ARBA00047597"/>
    </source>
</evidence>
<evidence type="ECO:0000256" key="6">
    <source>
        <dbReference type="ARBA" id="ARBA00022679"/>
    </source>
</evidence>
<keyword evidence="7" id="KW-0548">Nucleotidyltransferase</keyword>
<reference evidence="11" key="1">
    <citation type="submission" date="2021-02" db="EMBL/GenBank/DDBJ databases">
        <authorList>
            <person name="Nowell W R."/>
        </authorList>
    </citation>
    <scope>NUCLEOTIDE SEQUENCE</scope>
</reference>
<dbReference type="AlphaFoldDB" id="A0A813NJJ6"/>
<dbReference type="GO" id="GO:0106274">
    <property type="term" value="F:NAD+-protein-arginine ADP-ribosyltransferase activity"/>
    <property type="evidence" value="ECO:0007669"/>
    <property type="project" value="UniProtKB-EC"/>
</dbReference>
<sequence>MSSRSRLYTRSRDQNNTHSTKKTNLVIYDIDVDQSMLSDSTIEMKIFNEEEIDLWFDYITSDINEIYLIASNLLGDMFIQFIHDYPQIKSIYILCKDPQYTHYSNTLTKLQGTFNNRNVMWQKIRHDYDISYSYYDPKQSTFKNIDSVTAEALWWIVFDKILQHMKHTDIAKDEFIGFCRNFVGNDKRQLTELQELVDHYELTRAIYMYTKGSFLYDLLNQTLRTEKNINNIFKLRLFITDLISQLRILRSDQRDIGDHSLVVYRGQGMPIKEIQQLKSAIGNSIRCNQFLSTSLAREIALIFAGSLDHNPNLQSVVITIELDFSYINNNTAPFANISEHSSIPAEEEILVSMNSTLLVKSVELGENNIWNIHLKHIDNQWDIEFDERSIFSRHDEQIFIRHLSEENKQFIAFQLLLDFILRLEQTFYAKQEFLQFSRSKYENNQTQLKEIDDFERNYRPEDAVKWFSKDNFLYRLLNKSLRIEIINDIVKMRYFINDLHNQLAELQLSFIDSLNGKKEIILYRGLPMKITQLNELRENFDGLISMNSFVSATQDENVAIVFSGNGEQTIPPDEVSVIYEMLIDTDIRSTPYAKIQSTIVDEEEILFSIGSTFRIGEIDEIRSRVYRVKLTMVHKEDELWNKLTAHLDS</sequence>
<evidence type="ECO:0000313" key="11">
    <source>
        <dbReference type="EMBL" id="CAF0736611.1"/>
    </source>
</evidence>
<protein>
    <recommendedName>
        <fullName evidence="10">NAD(P)(+)--arginine ADP-ribosyltransferase</fullName>
        <ecNumber evidence="10">2.4.2.31</ecNumber>
    </recommendedName>
    <alternativeName>
        <fullName evidence="10">Mono(ADP-ribosyl)transferase</fullName>
    </alternativeName>
</protein>
<evidence type="ECO:0000256" key="10">
    <source>
        <dbReference type="RuleBase" id="RU361228"/>
    </source>
</evidence>
<evidence type="ECO:0000256" key="1">
    <source>
        <dbReference type="ARBA" id="ARBA00004613"/>
    </source>
</evidence>
<organism evidence="11 12">
    <name type="scientific">Adineta steineri</name>
    <dbReference type="NCBI Taxonomy" id="433720"/>
    <lineage>
        <taxon>Eukaryota</taxon>
        <taxon>Metazoa</taxon>
        <taxon>Spiralia</taxon>
        <taxon>Gnathifera</taxon>
        <taxon>Rotifera</taxon>
        <taxon>Eurotatoria</taxon>
        <taxon>Bdelloidea</taxon>
        <taxon>Adinetida</taxon>
        <taxon>Adinetidae</taxon>
        <taxon>Adineta</taxon>
    </lineage>
</organism>
<keyword evidence="8" id="KW-0843">Virulence</keyword>
<evidence type="ECO:0000256" key="7">
    <source>
        <dbReference type="ARBA" id="ARBA00022695"/>
    </source>
</evidence>
<dbReference type="Gene3D" id="3.90.176.10">
    <property type="entry name" value="Toxin ADP-ribosyltransferase, Chain A, domain 1"/>
    <property type="match status" value="2"/>
</dbReference>
<evidence type="ECO:0000256" key="5">
    <source>
        <dbReference type="ARBA" id="ARBA00022676"/>
    </source>
</evidence>
<keyword evidence="10" id="KW-0521">NADP</keyword>
<name>A0A813NJJ6_9BILA</name>
<comment type="caution">
    <text evidence="11">The sequence shown here is derived from an EMBL/GenBank/DDBJ whole genome shotgun (WGS) entry which is preliminary data.</text>
</comment>
<keyword evidence="5 10" id="KW-0328">Glycosyltransferase</keyword>
<keyword evidence="6 10" id="KW-0808">Transferase</keyword>
<evidence type="ECO:0000313" key="12">
    <source>
        <dbReference type="Proteomes" id="UP000663832"/>
    </source>
</evidence>
<dbReference type="InterPro" id="IPR000768">
    <property type="entry name" value="ART"/>
</dbReference>
<comment type="catalytic activity">
    <reaction evidence="9 10">
        <text>L-arginyl-[protein] + NAD(+) = N(omega)-(ADP-D-ribosyl)-L-arginyl-[protein] + nicotinamide + H(+)</text>
        <dbReference type="Rhea" id="RHEA:19149"/>
        <dbReference type="Rhea" id="RHEA-COMP:10532"/>
        <dbReference type="Rhea" id="RHEA-COMP:15087"/>
        <dbReference type="ChEBI" id="CHEBI:15378"/>
        <dbReference type="ChEBI" id="CHEBI:17154"/>
        <dbReference type="ChEBI" id="CHEBI:29965"/>
        <dbReference type="ChEBI" id="CHEBI:57540"/>
        <dbReference type="ChEBI" id="CHEBI:142554"/>
        <dbReference type="EC" id="2.4.2.31"/>
    </reaction>
</comment>
<dbReference type="Pfam" id="PF01129">
    <property type="entry name" value="ART"/>
    <property type="match status" value="1"/>
</dbReference>
<comment type="subcellular location">
    <subcellularLocation>
        <location evidence="1">Secreted</location>
    </subcellularLocation>
</comment>
<dbReference type="PANTHER" id="PTHR10339:SF25">
    <property type="entry name" value="SECRETED EXOENZYME S"/>
    <property type="match status" value="1"/>
</dbReference>
<dbReference type="OrthoDB" id="10021876at2759"/>
<dbReference type="Proteomes" id="UP000663832">
    <property type="component" value="Unassembled WGS sequence"/>
</dbReference>
<gene>
    <name evidence="11" type="ORF">QVE165_LOCUS643</name>
</gene>
<evidence type="ECO:0000256" key="4">
    <source>
        <dbReference type="ARBA" id="ARBA00022656"/>
    </source>
</evidence>
<dbReference type="SUPFAM" id="SSF56399">
    <property type="entry name" value="ADP-ribosylation"/>
    <property type="match status" value="2"/>
</dbReference>